<sequence length="357" mass="40735">MAAYVDDVLSVSDVLLEKKPTTYYRGVGEKAKRVVKQQEVQLDSPKTQKVGSIEVEKEIKIWPLFQGQQKIDEITHVSGDFYAFFTTDIVQTTIMLLKPDFQFIPQYQLNGKLTYMLSHKDRLILDSKVFTLTPLNTLHHIQTLNLDEPTFAALSLEKNYILTSITHQAKYQLYRWQDVGYELIKFIGTFRNVNKNTGEKQAIMLKKGNNCIFANCGGHIQKLTLDLVSSVRPKQDFQNIFKCDKDQYILIIISTDCIIVQTNLRIFVVDLNTCTRIIQHTVSCIGGDLIIQQQMVIAFERDTVKFIDVMKSGWVCRGVKALESVYKAVRRLPGQQVIGLSQEGSVKLIEVSISLMN</sequence>
<evidence type="ECO:0000313" key="1">
    <source>
        <dbReference type="EMBL" id="TNV74163.1"/>
    </source>
</evidence>
<proteinExistence type="predicted"/>
<protein>
    <submittedName>
        <fullName evidence="1">Uncharacterized protein</fullName>
    </submittedName>
</protein>
<comment type="caution">
    <text evidence="1">The sequence shown here is derived from an EMBL/GenBank/DDBJ whole genome shotgun (WGS) entry which is preliminary data.</text>
</comment>
<dbReference type="Proteomes" id="UP000785679">
    <property type="component" value="Unassembled WGS sequence"/>
</dbReference>
<evidence type="ECO:0000313" key="2">
    <source>
        <dbReference type="Proteomes" id="UP000785679"/>
    </source>
</evidence>
<dbReference type="AlphaFoldDB" id="A0A8J8SXR2"/>
<name>A0A8J8SXR2_HALGN</name>
<reference evidence="1" key="1">
    <citation type="submission" date="2019-06" db="EMBL/GenBank/DDBJ databases">
        <authorList>
            <person name="Zheng W."/>
        </authorList>
    </citation>
    <scope>NUCLEOTIDE SEQUENCE</scope>
    <source>
        <strain evidence="1">QDHG01</strain>
    </source>
</reference>
<organism evidence="1 2">
    <name type="scientific">Halteria grandinella</name>
    <dbReference type="NCBI Taxonomy" id="5974"/>
    <lineage>
        <taxon>Eukaryota</taxon>
        <taxon>Sar</taxon>
        <taxon>Alveolata</taxon>
        <taxon>Ciliophora</taxon>
        <taxon>Intramacronucleata</taxon>
        <taxon>Spirotrichea</taxon>
        <taxon>Stichotrichia</taxon>
        <taxon>Sporadotrichida</taxon>
        <taxon>Halteriidae</taxon>
        <taxon>Halteria</taxon>
    </lineage>
</organism>
<gene>
    <name evidence="1" type="ORF">FGO68_gene11777</name>
</gene>
<accession>A0A8J8SXR2</accession>
<keyword evidence="2" id="KW-1185">Reference proteome</keyword>
<dbReference type="EMBL" id="RRYP01017360">
    <property type="protein sequence ID" value="TNV74163.1"/>
    <property type="molecule type" value="Genomic_DNA"/>
</dbReference>